<dbReference type="Pfam" id="PF07676">
    <property type="entry name" value="PD40"/>
    <property type="match status" value="1"/>
</dbReference>
<name>A0A0G2ZCZ2_9BACT</name>
<protein>
    <recommendedName>
        <fullName evidence="3">Peptidase S9</fullName>
    </recommendedName>
</protein>
<dbReference type="STRING" id="1330330.IX53_01175"/>
<dbReference type="RefSeq" id="WP_047753793.1">
    <property type="nucleotide sequence ID" value="NZ_CAJUHA010000021.1"/>
</dbReference>
<reference evidence="1 2" key="1">
    <citation type="submission" date="2015-04" db="EMBL/GenBank/DDBJ databases">
        <title>Complete Genome Sequence of Kosmotoga pacifica SLHLJ1.</title>
        <authorList>
            <person name="Jiang L.J."/>
            <person name="Shao Z.Z."/>
            <person name="Jebbar M."/>
        </authorList>
    </citation>
    <scope>NUCLEOTIDE SEQUENCE [LARGE SCALE GENOMIC DNA]</scope>
    <source>
        <strain evidence="1 2">SLHLJ1</strain>
    </source>
</reference>
<dbReference type="InterPro" id="IPR011659">
    <property type="entry name" value="WD40"/>
</dbReference>
<organism evidence="1 2">
    <name type="scientific">Kosmotoga pacifica</name>
    <dbReference type="NCBI Taxonomy" id="1330330"/>
    <lineage>
        <taxon>Bacteria</taxon>
        <taxon>Thermotogati</taxon>
        <taxon>Thermotogota</taxon>
        <taxon>Thermotogae</taxon>
        <taxon>Kosmotogales</taxon>
        <taxon>Kosmotogaceae</taxon>
        <taxon>Kosmotoga</taxon>
    </lineage>
</organism>
<dbReference type="InterPro" id="IPR011042">
    <property type="entry name" value="6-blade_b-propeller_TolB-like"/>
</dbReference>
<accession>A0A0G2ZCZ2</accession>
<dbReference type="Gene3D" id="2.120.10.30">
    <property type="entry name" value="TolB, C-terminal domain"/>
    <property type="match status" value="1"/>
</dbReference>
<dbReference type="AlphaFoldDB" id="A0A0G2ZCZ2"/>
<dbReference type="EMBL" id="CP011232">
    <property type="protein sequence ID" value="AKI96658.1"/>
    <property type="molecule type" value="Genomic_DNA"/>
</dbReference>
<dbReference type="Proteomes" id="UP000035159">
    <property type="component" value="Chromosome"/>
</dbReference>
<evidence type="ECO:0000313" key="2">
    <source>
        <dbReference type="Proteomes" id="UP000035159"/>
    </source>
</evidence>
<evidence type="ECO:0008006" key="3">
    <source>
        <dbReference type="Google" id="ProtNLM"/>
    </source>
</evidence>
<dbReference type="PATRIC" id="fig|1330330.3.peg.238"/>
<gene>
    <name evidence="1" type="ORF">IX53_01175</name>
</gene>
<proteinExistence type="predicted"/>
<dbReference type="SUPFAM" id="SSF82171">
    <property type="entry name" value="DPP6 N-terminal domain-like"/>
    <property type="match status" value="1"/>
</dbReference>
<dbReference type="OrthoDB" id="108903at2"/>
<keyword evidence="2" id="KW-1185">Reference proteome</keyword>
<evidence type="ECO:0000313" key="1">
    <source>
        <dbReference type="EMBL" id="AKI96658.1"/>
    </source>
</evidence>
<sequence>MENRHFTIEETVSLPLFRRLSINPASNRVAYDKINADWDDNEFRSQVWVYDAEKDYSYPITDFKTESSMPSWSPDSKTLAYLSNAGKNGEKRRQIFIKRSLEETTIQITNAPDGVDSYKWSPETKFVGGKEI</sequence>
<dbReference type="KEGG" id="kpf:IX53_01175"/>